<gene>
    <name evidence="7" type="ORF">DI549_17805</name>
</gene>
<dbReference type="Pfam" id="PF09678">
    <property type="entry name" value="Caa3_CtaG"/>
    <property type="match status" value="1"/>
</dbReference>
<name>A0A2W5QT54_ANCNO</name>
<feature type="transmembrane region" description="Helical" evidence="6">
    <location>
        <begin position="48"/>
        <end position="65"/>
    </location>
</feature>
<evidence type="ECO:0000256" key="4">
    <source>
        <dbReference type="ARBA" id="ARBA00022989"/>
    </source>
</evidence>
<evidence type="ECO:0000256" key="1">
    <source>
        <dbReference type="ARBA" id="ARBA00004651"/>
    </source>
</evidence>
<keyword evidence="3 6" id="KW-0812">Transmembrane</keyword>
<comment type="subcellular location">
    <subcellularLocation>
        <location evidence="1">Cell membrane</location>
        <topology evidence="1">Multi-pass membrane protein</topology>
    </subcellularLocation>
</comment>
<organism evidence="7 8">
    <name type="scientific">Ancylobacter novellus</name>
    <name type="common">Thiobacillus novellus</name>
    <dbReference type="NCBI Taxonomy" id="921"/>
    <lineage>
        <taxon>Bacteria</taxon>
        <taxon>Pseudomonadati</taxon>
        <taxon>Pseudomonadota</taxon>
        <taxon>Alphaproteobacteria</taxon>
        <taxon>Hyphomicrobiales</taxon>
        <taxon>Xanthobacteraceae</taxon>
        <taxon>Ancylobacter</taxon>
    </lineage>
</organism>
<keyword evidence="5 6" id="KW-0472">Membrane</keyword>
<feature type="transmembrane region" description="Helical" evidence="6">
    <location>
        <begin position="77"/>
        <end position="95"/>
    </location>
</feature>
<evidence type="ECO:0000313" key="8">
    <source>
        <dbReference type="Proteomes" id="UP000248887"/>
    </source>
</evidence>
<dbReference type="GO" id="GO:0005886">
    <property type="term" value="C:plasma membrane"/>
    <property type="evidence" value="ECO:0007669"/>
    <property type="project" value="UniProtKB-SubCell"/>
</dbReference>
<dbReference type="AlphaFoldDB" id="A0A2W5QT54"/>
<feature type="transmembrane region" description="Helical" evidence="6">
    <location>
        <begin position="185"/>
        <end position="206"/>
    </location>
</feature>
<evidence type="ECO:0000256" key="6">
    <source>
        <dbReference type="SAM" id="Phobius"/>
    </source>
</evidence>
<dbReference type="Proteomes" id="UP000248887">
    <property type="component" value="Unassembled WGS sequence"/>
</dbReference>
<dbReference type="InterPro" id="IPR019108">
    <property type="entry name" value="Caa3_assmbl_CtaG-rel"/>
</dbReference>
<evidence type="ECO:0008006" key="9">
    <source>
        <dbReference type="Google" id="ProtNLM"/>
    </source>
</evidence>
<feature type="transmembrane region" description="Helical" evidence="6">
    <location>
        <begin position="20"/>
        <end position="42"/>
    </location>
</feature>
<keyword evidence="4 6" id="KW-1133">Transmembrane helix</keyword>
<comment type="caution">
    <text evidence="7">The sequence shown here is derived from an EMBL/GenBank/DDBJ whole genome shotgun (WGS) entry which is preliminary data.</text>
</comment>
<dbReference type="EMBL" id="QFQD01000069">
    <property type="protein sequence ID" value="PZQ80206.1"/>
    <property type="molecule type" value="Genomic_DNA"/>
</dbReference>
<protein>
    <recommendedName>
        <fullName evidence="9">Cytochrome c oxidase assembly protein</fullName>
    </recommendedName>
</protein>
<feature type="transmembrane region" description="Helical" evidence="6">
    <location>
        <begin position="107"/>
        <end position="128"/>
    </location>
</feature>
<evidence type="ECO:0000313" key="7">
    <source>
        <dbReference type="EMBL" id="PZQ80206.1"/>
    </source>
</evidence>
<reference evidence="7 8" key="1">
    <citation type="submission" date="2017-08" db="EMBL/GenBank/DDBJ databases">
        <title>Infants hospitalized years apart are colonized by the same room-sourced microbial strains.</title>
        <authorList>
            <person name="Brooks B."/>
            <person name="Olm M.R."/>
            <person name="Firek B.A."/>
            <person name="Baker R."/>
            <person name="Thomas B.C."/>
            <person name="Morowitz M.J."/>
            <person name="Banfield J.F."/>
        </authorList>
    </citation>
    <scope>NUCLEOTIDE SEQUENCE [LARGE SCALE GENOMIC DNA]</scope>
    <source>
        <strain evidence="7">S2_005_001_R2_27</strain>
    </source>
</reference>
<accession>A0A2W5QT54</accession>
<feature type="transmembrane region" description="Helical" evidence="6">
    <location>
        <begin position="140"/>
        <end position="165"/>
    </location>
</feature>
<proteinExistence type="predicted"/>
<sequence>MAVAPLAAAWGVKGVAKGPACLAAAAVFLAFVSPLCALTVALFAARGLHHLVLVLIAAPALALAWPREVRLPGQLRLPTGAGFVGLSVFLWLWHLPAAYALAWDSPAVYWLMQAGLLGSAWVFWAQLFHSERPAERIPATGLLLALAGQMGLIAALLTFAPRVLYPQHLEFTAAYGLDALSDQQLAGLVMWVPGMLPLALMGALLLRRGWREAARA</sequence>
<evidence type="ECO:0000256" key="2">
    <source>
        <dbReference type="ARBA" id="ARBA00022475"/>
    </source>
</evidence>
<keyword evidence="2" id="KW-1003">Cell membrane</keyword>
<evidence type="ECO:0000256" key="5">
    <source>
        <dbReference type="ARBA" id="ARBA00023136"/>
    </source>
</evidence>
<evidence type="ECO:0000256" key="3">
    <source>
        <dbReference type="ARBA" id="ARBA00022692"/>
    </source>
</evidence>